<keyword evidence="8" id="KW-1185">Reference proteome</keyword>
<dbReference type="Pfam" id="PF07690">
    <property type="entry name" value="MFS_1"/>
    <property type="match status" value="1"/>
</dbReference>
<feature type="transmembrane region" description="Helical" evidence="5">
    <location>
        <begin position="262"/>
        <end position="280"/>
    </location>
</feature>
<keyword evidence="4 5" id="KW-0472">Membrane</keyword>
<gene>
    <name evidence="7" type="ORF">RN001_001576</name>
</gene>
<evidence type="ECO:0000313" key="8">
    <source>
        <dbReference type="Proteomes" id="UP001353858"/>
    </source>
</evidence>
<evidence type="ECO:0000259" key="6">
    <source>
        <dbReference type="PROSITE" id="PS50850"/>
    </source>
</evidence>
<feature type="transmembrane region" description="Helical" evidence="5">
    <location>
        <begin position="424"/>
        <end position="445"/>
    </location>
</feature>
<proteinExistence type="predicted"/>
<evidence type="ECO:0000256" key="5">
    <source>
        <dbReference type="SAM" id="Phobius"/>
    </source>
</evidence>
<comment type="caution">
    <text evidence="7">The sequence shown here is derived from an EMBL/GenBank/DDBJ whole genome shotgun (WGS) entry which is preliminary data.</text>
</comment>
<feature type="transmembrane region" description="Helical" evidence="5">
    <location>
        <begin position="135"/>
        <end position="158"/>
    </location>
</feature>
<feature type="transmembrane region" description="Helical" evidence="5">
    <location>
        <begin position="331"/>
        <end position="351"/>
    </location>
</feature>
<feature type="transmembrane region" description="Helical" evidence="5">
    <location>
        <begin position="390"/>
        <end position="412"/>
    </location>
</feature>
<keyword evidence="3 5" id="KW-1133">Transmembrane helix</keyword>
<comment type="subcellular location">
    <subcellularLocation>
        <location evidence="1">Membrane</location>
        <topology evidence="1">Multi-pass membrane protein</topology>
    </subcellularLocation>
</comment>
<accession>A0AAN7QAH5</accession>
<feature type="transmembrane region" description="Helical" evidence="5">
    <location>
        <begin position="179"/>
        <end position="198"/>
    </location>
</feature>
<sequence>MTYCSLKTFKFFVEIPVLLLSFAVMFETTISTHLILFRTCYVTLGYNRSNCVLLGTGREINETALLEKMVQPYASILLMVQSCMHAFIMPIFCFYLGSSSDKFGRKPILLACFGGFIGCYIIMTIISMLPQTSPWYILISLIPVCISGGFPLVITTVISYITDITEEHNRGIRMGSCEAAFTIGVLLGTFCSSFALNAFGFTGIYITCMLCSIIAWFFILFLIPESKTNLETEDKIISLFKLSLVQKTLKLTFEGRNLYDKMLIIFIVVLMLLFTIARFSDHCTLFLYLRQTFGWSLKRFTLYMAFKSIVIIVGSIIGAVVLNKLLHVRETIVLIIGFFTTMCSYLLLGLAKKNWEIYLAGCFKGLCGAVNPMARLLLSKLISKKDIGKVFGLVVAMETVSGHVGNSIFTYIYNRTLAQRPSTFCFVTAGFYVLEVFITLVIMYMHKQHRKGYHKIDSEEATRESSISE</sequence>
<protein>
    <recommendedName>
        <fullName evidence="6">Major facilitator superfamily (MFS) profile domain-containing protein</fullName>
    </recommendedName>
</protein>
<dbReference type="GO" id="GO:0016020">
    <property type="term" value="C:membrane"/>
    <property type="evidence" value="ECO:0007669"/>
    <property type="project" value="UniProtKB-SubCell"/>
</dbReference>
<evidence type="ECO:0000256" key="3">
    <source>
        <dbReference type="ARBA" id="ARBA00022989"/>
    </source>
</evidence>
<dbReference type="EMBL" id="JARPUR010000001">
    <property type="protein sequence ID" value="KAK4885305.1"/>
    <property type="molecule type" value="Genomic_DNA"/>
</dbReference>
<dbReference type="GO" id="GO:0022857">
    <property type="term" value="F:transmembrane transporter activity"/>
    <property type="evidence" value="ECO:0007669"/>
    <property type="project" value="InterPro"/>
</dbReference>
<feature type="transmembrane region" description="Helical" evidence="5">
    <location>
        <begin position="12"/>
        <end position="36"/>
    </location>
</feature>
<dbReference type="InterPro" id="IPR011701">
    <property type="entry name" value="MFS"/>
</dbReference>
<dbReference type="Gene3D" id="1.20.1250.20">
    <property type="entry name" value="MFS general substrate transporter like domains"/>
    <property type="match status" value="1"/>
</dbReference>
<dbReference type="SUPFAM" id="SSF103473">
    <property type="entry name" value="MFS general substrate transporter"/>
    <property type="match status" value="1"/>
</dbReference>
<feature type="transmembrane region" description="Helical" evidence="5">
    <location>
        <begin position="108"/>
        <end position="129"/>
    </location>
</feature>
<feature type="transmembrane region" description="Helical" evidence="5">
    <location>
        <begin position="300"/>
        <end position="322"/>
    </location>
</feature>
<dbReference type="Proteomes" id="UP001353858">
    <property type="component" value="Unassembled WGS sequence"/>
</dbReference>
<dbReference type="InterPro" id="IPR036259">
    <property type="entry name" value="MFS_trans_sf"/>
</dbReference>
<dbReference type="InterPro" id="IPR020846">
    <property type="entry name" value="MFS_dom"/>
</dbReference>
<dbReference type="PROSITE" id="PS50850">
    <property type="entry name" value="MFS"/>
    <property type="match status" value="1"/>
</dbReference>
<keyword evidence="2 5" id="KW-0812">Transmembrane</keyword>
<evidence type="ECO:0000256" key="4">
    <source>
        <dbReference type="ARBA" id="ARBA00023136"/>
    </source>
</evidence>
<evidence type="ECO:0000256" key="2">
    <source>
        <dbReference type="ARBA" id="ARBA00022692"/>
    </source>
</evidence>
<feature type="transmembrane region" description="Helical" evidence="5">
    <location>
        <begin position="73"/>
        <end position="96"/>
    </location>
</feature>
<dbReference type="PANTHER" id="PTHR23507">
    <property type="entry name" value="ZGC:174356"/>
    <property type="match status" value="1"/>
</dbReference>
<dbReference type="AlphaFoldDB" id="A0AAN7QAH5"/>
<feature type="domain" description="Major facilitator superfamily (MFS) profile" evidence="6">
    <location>
        <begin position="17"/>
        <end position="447"/>
    </location>
</feature>
<feature type="transmembrane region" description="Helical" evidence="5">
    <location>
        <begin position="204"/>
        <end position="223"/>
    </location>
</feature>
<feature type="transmembrane region" description="Helical" evidence="5">
    <location>
        <begin position="357"/>
        <end position="378"/>
    </location>
</feature>
<evidence type="ECO:0000313" key="7">
    <source>
        <dbReference type="EMBL" id="KAK4885305.1"/>
    </source>
</evidence>
<dbReference type="PANTHER" id="PTHR23507:SF39">
    <property type="entry name" value="GH23453P-RELATED"/>
    <property type="match status" value="1"/>
</dbReference>
<evidence type="ECO:0000256" key="1">
    <source>
        <dbReference type="ARBA" id="ARBA00004141"/>
    </source>
</evidence>
<reference evidence="8" key="1">
    <citation type="submission" date="2023-01" db="EMBL/GenBank/DDBJ databases">
        <title>Key to firefly adult light organ development and bioluminescence: homeobox transcription factors regulate luciferase expression and transportation to peroxisome.</title>
        <authorList>
            <person name="Fu X."/>
        </authorList>
    </citation>
    <scope>NUCLEOTIDE SEQUENCE [LARGE SCALE GENOMIC DNA]</scope>
</reference>
<name>A0AAN7QAH5_9COLE</name>
<organism evidence="7 8">
    <name type="scientific">Aquatica leii</name>
    <dbReference type="NCBI Taxonomy" id="1421715"/>
    <lineage>
        <taxon>Eukaryota</taxon>
        <taxon>Metazoa</taxon>
        <taxon>Ecdysozoa</taxon>
        <taxon>Arthropoda</taxon>
        <taxon>Hexapoda</taxon>
        <taxon>Insecta</taxon>
        <taxon>Pterygota</taxon>
        <taxon>Neoptera</taxon>
        <taxon>Endopterygota</taxon>
        <taxon>Coleoptera</taxon>
        <taxon>Polyphaga</taxon>
        <taxon>Elateriformia</taxon>
        <taxon>Elateroidea</taxon>
        <taxon>Lampyridae</taxon>
        <taxon>Luciolinae</taxon>
        <taxon>Aquatica</taxon>
    </lineage>
</organism>